<feature type="compositionally biased region" description="Polar residues" evidence="1">
    <location>
        <begin position="114"/>
        <end position="124"/>
    </location>
</feature>
<feature type="region of interest" description="Disordered" evidence="1">
    <location>
        <begin position="94"/>
        <end position="128"/>
    </location>
</feature>
<comment type="caution">
    <text evidence="2">The sequence shown here is derived from an EMBL/GenBank/DDBJ whole genome shotgun (WGS) entry which is preliminary data.</text>
</comment>
<gene>
    <name evidence="2" type="ORF">FCALED_LOCUS16343</name>
</gene>
<dbReference type="AlphaFoldDB" id="A0A9N9NRM9"/>
<name>A0A9N9NRM9_9GLOM</name>
<evidence type="ECO:0000313" key="2">
    <source>
        <dbReference type="EMBL" id="CAG8751458.1"/>
    </source>
</evidence>
<accession>A0A9N9NRM9</accession>
<proteinExistence type="predicted"/>
<keyword evidence="3" id="KW-1185">Reference proteome</keyword>
<evidence type="ECO:0000256" key="1">
    <source>
        <dbReference type="SAM" id="MobiDB-lite"/>
    </source>
</evidence>
<organism evidence="2 3">
    <name type="scientific">Funneliformis caledonium</name>
    <dbReference type="NCBI Taxonomy" id="1117310"/>
    <lineage>
        <taxon>Eukaryota</taxon>
        <taxon>Fungi</taxon>
        <taxon>Fungi incertae sedis</taxon>
        <taxon>Mucoromycota</taxon>
        <taxon>Glomeromycotina</taxon>
        <taxon>Glomeromycetes</taxon>
        <taxon>Glomerales</taxon>
        <taxon>Glomeraceae</taxon>
        <taxon>Funneliformis</taxon>
    </lineage>
</organism>
<dbReference type="Proteomes" id="UP000789570">
    <property type="component" value="Unassembled WGS sequence"/>
</dbReference>
<sequence>GKTVMFVDELCLMDFGNHDAREIKRSLAIKNFWKLVAERNNIEAKERLQEESNVKVQNLQHITIASVTTEQYAESTTKRFLNAADNENAAKRIRTYKDSQDDNSNESTEENSSLHSYESLSPFSSEDHPEKDAIDRFFSGSFTQDSPTKSCILKCGDDFNEVWNKYLLKIDLNQFSVEHDRIVKTYQNNVLKSLCSKECWKEIQGLQLQLVEESLLERINPVFKKVENDNQTLYQKYAQAWANIGDNDITEFEQYSLIVIHIFIREFTSKRNVIAHPITTESMWSTIMSFIIGNAIRGNIDYTWGEIELNTTATRKDNGQDILSLPKVATGHKGDGIGLSDDGRECFILEISYAPQNQDRRKTAEDLYKLLREMRDMLHISKKEKRESGYKIPKSSLCVYGSHCYGYTQDLFEMEYIRPFYIVRKIGSLNISNNDITKLPF</sequence>
<protein>
    <submittedName>
        <fullName evidence="2">13179_t:CDS:1</fullName>
    </submittedName>
</protein>
<dbReference type="OrthoDB" id="2311218at2759"/>
<dbReference type="EMBL" id="CAJVPQ010018605">
    <property type="protein sequence ID" value="CAG8751458.1"/>
    <property type="molecule type" value="Genomic_DNA"/>
</dbReference>
<feature type="non-terminal residue" evidence="2">
    <location>
        <position position="1"/>
    </location>
</feature>
<evidence type="ECO:0000313" key="3">
    <source>
        <dbReference type="Proteomes" id="UP000789570"/>
    </source>
</evidence>
<feature type="non-terminal residue" evidence="2">
    <location>
        <position position="441"/>
    </location>
</feature>
<reference evidence="2" key="1">
    <citation type="submission" date="2021-06" db="EMBL/GenBank/DDBJ databases">
        <authorList>
            <person name="Kallberg Y."/>
            <person name="Tangrot J."/>
            <person name="Rosling A."/>
        </authorList>
    </citation>
    <scope>NUCLEOTIDE SEQUENCE</scope>
    <source>
        <strain evidence="2">UK204</strain>
    </source>
</reference>